<evidence type="ECO:0000313" key="2">
    <source>
        <dbReference type="EMBL" id="MPC50106.1"/>
    </source>
</evidence>
<feature type="region of interest" description="Disordered" evidence="1">
    <location>
        <begin position="36"/>
        <end position="90"/>
    </location>
</feature>
<protein>
    <submittedName>
        <fullName evidence="2">Uncharacterized protein</fullName>
    </submittedName>
</protein>
<sequence length="127" mass="14223">MNSRKILSQDWNSTKTLVSKGIKIREKVWREACSAGLRSRSSSSPLPSLSSSELLATLSRSPSESLKDDNNDTITQHWHTARRPPPFPSGLTILPLSPKANLPNVLENKRCYLVTLSLNHKKNMQTE</sequence>
<dbReference type="EMBL" id="VSRR010009279">
    <property type="protein sequence ID" value="MPC50106.1"/>
    <property type="molecule type" value="Genomic_DNA"/>
</dbReference>
<name>A0A5B7FX00_PORTR</name>
<dbReference type="AlphaFoldDB" id="A0A5B7FX00"/>
<comment type="caution">
    <text evidence="2">The sequence shown here is derived from an EMBL/GenBank/DDBJ whole genome shotgun (WGS) entry which is preliminary data.</text>
</comment>
<evidence type="ECO:0000313" key="3">
    <source>
        <dbReference type="Proteomes" id="UP000324222"/>
    </source>
</evidence>
<feature type="compositionally biased region" description="Low complexity" evidence="1">
    <location>
        <begin position="36"/>
        <end position="61"/>
    </location>
</feature>
<dbReference type="Proteomes" id="UP000324222">
    <property type="component" value="Unassembled WGS sequence"/>
</dbReference>
<evidence type="ECO:0000256" key="1">
    <source>
        <dbReference type="SAM" id="MobiDB-lite"/>
    </source>
</evidence>
<proteinExistence type="predicted"/>
<organism evidence="2 3">
    <name type="scientific">Portunus trituberculatus</name>
    <name type="common">Swimming crab</name>
    <name type="synonym">Neptunus trituberculatus</name>
    <dbReference type="NCBI Taxonomy" id="210409"/>
    <lineage>
        <taxon>Eukaryota</taxon>
        <taxon>Metazoa</taxon>
        <taxon>Ecdysozoa</taxon>
        <taxon>Arthropoda</taxon>
        <taxon>Crustacea</taxon>
        <taxon>Multicrustacea</taxon>
        <taxon>Malacostraca</taxon>
        <taxon>Eumalacostraca</taxon>
        <taxon>Eucarida</taxon>
        <taxon>Decapoda</taxon>
        <taxon>Pleocyemata</taxon>
        <taxon>Brachyura</taxon>
        <taxon>Eubrachyura</taxon>
        <taxon>Portunoidea</taxon>
        <taxon>Portunidae</taxon>
        <taxon>Portuninae</taxon>
        <taxon>Portunus</taxon>
    </lineage>
</organism>
<reference evidence="2 3" key="1">
    <citation type="submission" date="2019-05" db="EMBL/GenBank/DDBJ databases">
        <title>Another draft genome of Portunus trituberculatus and its Hox gene families provides insights of decapod evolution.</title>
        <authorList>
            <person name="Jeong J.-H."/>
            <person name="Song I."/>
            <person name="Kim S."/>
            <person name="Choi T."/>
            <person name="Kim D."/>
            <person name="Ryu S."/>
            <person name="Kim W."/>
        </authorList>
    </citation>
    <scope>NUCLEOTIDE SEQUENCE [LARGE SCALE GENOMIC DNA]</scope>
    <source>
        <tissue evidence="2">Muscle</tissue>
    </source>
</reference>
<gene>
    <name evidence="2" type="ORF">E2C01_043928</name>
</gene>
<keyword evidence="3" id="KW-1185">Reference proteome</keyword>
<accession>A0A5B7FX00</accession>